<dbReference type="AlphaFoldDB" id="A0A4Y6PPN6"/>
<reference evidence="2 3" key="1">
    <citation type="submission" date="2019-06" db="EMBL/GenBank/DDBJ databases">
        <title>Persicimonas caeni gen. nov., sp. nov., a predatory bacterium isolated from solar saltern.</title>
        <authorList>
            <person name="Wang S."/>
        </authorList>
    </citation>
    <scope>NUCLEOTIDE SEQUENCE [LARGE SCALE GENOMIC DNA]</scope>
    <source>
        <strain evidence="2 3">YN101</strain>
    </source>
</reference>
<name>A0A4Y6PPN6_PERCE</name>
<dbReference type="PROSITE" id="PS51257">
    <property type="entry name" value="PROKAR_LIPOPROTEIN"/>
    <property type="match status" value="1"/>
</dbReference>
<feature type="chain" id="PRO_5030106195" description="Outer membrane lipoprotein-sorting protein" evidence="1">
    <location>
        <begin position="24"/>
        <end position="285"/>
    </location>
</feature>
<dbReference type="Proteomes" id="UP000315995">
    <property type="component" value="Chromosome"/>
</dbReference>
<evidence type="ECO:0008006" key="4">
    <source>
        <dbReference type="Google" id="ProtNLM"/>
    </source>
</evidence>
<feature type="signal peptide" evidence="1">
    <location>
        <begin position="1"/>
        <end position="23"/>
    </location>
</feature>
<dbReference type="RefSeq" id="WP_141196770.1">
    <property type="nucleotide sequence ID" value="NZ_CP041186.1"/>
</dbReference>
<keyword evidence="3" id="KW-1185">Reference proteome</keyword>
<accession>A0A5B8Y0P9</accession>
<sequence length="285" mass="31493">MRRLTHKTWLLALAGMLAASACADPLPEDPASYEPYRPGELEPLDCVPNLDGQIDSAEMAARVGVPVRYLVSPDGEHRPVDLSGRPRGDQFVWDWSEDMPSDQLAVIEASELSEMWYADKFPGGQFVAPSDLGGRIEAVYSRTDNALRLHGLASVEQDPPEGQTLMVYNSPVELYRFPLEPGRDWVSTGIVENSKVRGLPYAGRDIYEVKVDAMGELALPSFTFEQVHKVHTKVTLQPAAGESQTTRQVSFLFECFGEVARATSQEGETDEDFGTAAEVRRLGFE</sequence>
<evidence type="ECO:0000313" key="2">
    <source>
        <dbReference type="EMBL" id="QDG50274.1"/>
    </source>
</evidence>
<keyword evidence="1" id="KW-0732">Signal</keyword>
<proteinExistence type="predicted"/>
<organism evidence="2 3">
    <name type="scientific">Persicimonas caeni</name>
    <dbReference type="NCBI Taxonomy" id="2292766"/>
    <lineage>
        <taxon>Bacteria</taxon>
        <taxon>Deltaproteobacteria</taxon>
        <taxon>Bradymonadales</taxon>
        <taxon>Bradymonadaceae</taxon>
        <taxon>Persicimonas</taxon>
    </lineage>
</organism>
<dbReference type="EMBL" id="CP041186">
    <property type="protein sequence ID" value="QDG50274.1"/>
    <property type="molecule type" value="Genomic_DNA"/>
</dbReference>
<dbReference type="OrthoDB" id="5510442at2"/>
<accession>A0A4Y6PPN6</accession>
<evidence type="ECO:0000313" key="3">
    <source>
        <dbReference type="Proteomes" id="UP000315995"/>
    </source>
</evidence>
<gene>
    <name evidence="2" type="ORF">FIV42_05870</name>
</gene>
<evidence type="ECO:0000256" key="1">
    <source>
        <dbReference type="SAM" id="SignalP"/>
    </source>
</evidence>
<protein>
    <recommendedName>
        <fullName evidence="4">Outer membrane lipoprotein-sorting protein</fullName>
    </recommendedName>
</protein>